<evidence type="ECO:0000313" key="3">
    <source>
        <dbReference type="Proteomes" id="UP001378960"/>
    </source>
</evidence>
<protein>
    <submittedName>
        <fullName evidence="2">Pet127 protein</fullName>
    </submittedName>
</protein>
<dbReference type="PANTHER" id="PTHR31014">
    <property type="entry name" value="MITOCHONDRIAL TRANSLATION SYSTEM COMPONENT PET127-RELATED"/>
    <property type="match status" value="1"/>
</dbReference>
<gene>
    <name evidence="2" type="ORF">DAPK24_045860</name>
</gene>
<evidence type="ECO:0000256" key="1">
    <source>
        <dbReference type="SAM" id="MobiDB-lite"/>
    </source>
</evidence>
<dbReference type="Proteomes" id="UP001378960">
    <property type="component" value="Unassembled WGS sequence"/>
</dbReference>
<dbReference type="Pfam" id="PF08634">
    <property type="entry name" value="Pet127"/>
    <property type="match status" value="1"/>
</dbReference>
<accession>A0AAV5R995</accession>
<proteinExistence type="predicted"/>
<feature type="region of interest" description="Disordered" evidence="1">
    <location>
        <begin position="440"/>
        <end position="482"/>
    </location>
</feature>
<feature type="compositionally biased region" description="Basic and acidic residues" evidence="1">
    <location>
        <begin position="467"/>
        <end position="482"/>
    </location>
</feature>
<reference evidence="2 3" key="1">
    <citation type="journal article" date="2023" name="Elife">
        <title>Identification of key yeast species and microbe-microbe interactions impacting larval growth of Drosophila in the wild.</title>
        <authorList>
            <person name="Mure A."/>
            <person name="Sugiura Y."/>
            <person name="Maeda R."/>
            <person name="Honda K."/>
            <person name="Sakurai N."/>
            <person name="Takahashi Y."/>
            <person name="Watada M."/>
            <person name="Katoh T."/>
            <person name="Gotoh A."/>
            <person name="Gotoh Y."/>
            <person name="Taniguchi I."/>
            <person name="Nakamura K."/>
            <person name="Hayashi T."/>
            <person name="Katayama T."/>
            <person name="Uemura T."/>
            <person name="Hattori Y."/>
        </authorList>
    </citation>
    <scope>NUCLEOTIDE SEQUENCE [LARGE SCALE GENOMIC DNA]</scope>
    <source>
        <strain evidence="2 3">PK-24</strain>
    </source>
</reference>
<dbReference type="InterPro" id="IPR013943">
    <property type="entry name" value="Pet127"/>
</dbReference>
<organism evidence="2 3">
    <name type="scientific">Pichia kluyveri</name>
    <name type="common">Yeast</name>
    <dbReference type="NCBI Taxonomy" id="36015"/>
    <lineage>
        <taxon>Eukaryota</taxon>
        <taxon>Fungi</taxon>
        <taxon>Dikarya</taxon>
        <taxon>Ascomycota</taxon>
        <taxon>Saccharomycotina</taxon>
        <taxon>Pichiomycetes</taxon>
        <taxon>Pichiales</taxon>
        <taxon>Pichiaceae</taxon>
        <taxon>Pichia</taxon>
    </lineage>
</organism>
<dbReference type="EMBL" id="BTGB01000009">
    <property type="protein sequence ID" value="GMM47988.1"/>
    <property type="molecule type" value="Genomic_DNA"/>
</dbReference>
<dbReference type="GO" id="GO:0000964">
    <property type="term" value="P:mitochondrial RNA 5'-end processing"/>
    <property type="evidence" value="ECO:0007669"/>
    <property type="project" value="TreeGrafter"/>
</dbReference>
<sequence>MVPQLKHNLQSTLFSPGSHFLCDPRTRFCNFDQSLTTIPHIDDFKMDKISNFTPSSRDNKLLKIASEVNKLNKTFENKNSHYQDISYYSSTSSMTSVLIKFHKLLSKNRPINTTSFSKIYPDYTNFSMTSDLPTSVIVTPKNDDASVFSVDADRVNDTEITLSVLGNALELMLTKTPKEFEKYLKSSTAPVQEDKSAYHYARIGKFLVRSQLDAIDTRLPGTGTFDIKTRAVCAIRFDIEHTDYFPTNYEINKNTGLFESFERELFDAARIVMFKYSLQARLGNMDGIFMAFHNIKKFLGFQYLPLSQIDNYFFGEHNIDNQRYRASLFKKRKFERTFDRNNNDAKSLKETKNSKEIEQVDDVSVSNQELLHNIVDDFGNHFQTKREALSTFMADRELEFSMNLMQKLLDNIVKDTKGKPFRILFKRMKTSDIRRKLSVDTTTDEEVTDKNSKVEIQNDTTEQDDVVNEKPEQTEKIEEKSNDKDEIQYSIVAVVNTLEANTLKESQLLSDEKLTRSTSYTIALQDEKHPQKPSDKIKFFTKYASEFKSKYYALNRHILKDSLENGFFAYEIQAEHLFNGENASGYPTPPLDILEKNTQTNWDLRYSINKINRMADKIYLYMKFIKDIGTNVYRRADVDPNHDVYNEDGTVKLDVNATPIQNVTRAYSAKAKKREAVFKSNKK</sequence>
<dbReference type="PANTHER" id="PTHR31014:SF0">
    <property type="entry name" value="MITOCHONDRIAL TRANSLATION SYSTEM COMPONENT PET127-RELATED"/>
    <property type="match status" value="1"/>
</dbReference>
<dbReference type="AlphaFoldDB" id="A0AAV5R995"/>
<evidence type="ECO:0000313" key="2">
    <source>
        <dbReference type="EMBL" id="GMM47988.1"/>
    </source>
</evidence>
<comment type="caution">
    <text evidence="2">The sequence shown here is derived from an EMBL/GenBank/DDBJ whole genome shotgun (WGS) entry which is preliminary data.</text>
</comment>
<keyword evidence="3" id="KW-1185">Reference proteome</keyword>
<name>A0AAV5R995_PICKL</name>
<dbReference type="GO" id="GO:0005740">
    <property type="term" value="C:mitochondrial envelope"/>
    <property type="evidence" value="ECO:0007669"/>
    <property type="project" value="TreeGrafter"/>
</dbReference>